<dbReference type="InterPro" id="IPR050587">
    <property type="entry name" value="GNT1/Glycosyltrans_8"/>
</dbReference>
<dbReference type="Gene3D" id="3.90.550.10">
    <property type="entry name" value="Spore Coat Polysaccharide Biosynthesis Protein SpsA, Chain A"/>
    <property type="match status" value="1"/>
</dbReference>
<reference evidence="1 2" key="1">
    <citation type="journal article" date="2019" name="Front. Genet.">
        <title>Whole-Genome Sequencing of the Opportunistic Yeast Pathogen Candida inconspicua Uncovers Its Hybrid Origin.</title>
        <authorList>
            <person name="Mixao V."/>
            <person name="Hansen A.P."/>
            <person name="Saus E."/>
            <person name="Boekhout T."/>
            <person name="Lass-Florl C."/>
            <person name="Gabaldon T."/>
        </authorList>
    </citation>
    <scope>NUCLEOTIDE SEQUENCE [LARGE SCALE GENOMIC DNA]</scope>
    <source>
        <strain evidence="1 2">CBS 180</strain>
    </source>
</reference>
<name>A0A4T0X1C5_9ASCO</name>
<accession>A0A4T0X1C5</accession>
<dbReference type="EMBL" id="SELW01000475">
    <property type="protein sequence ID" value="TID25582.1"/>
    <property type="molecule type" value="Genomic_DNA"/>
</dbReference>
<sequence>MHVTCDVAVHEKSLKLIVTSITVNYAVNDDDIQEFDKKSLKYIYAQSIVQNYNSMMIENPNAVDWTRLAYVFYATDPDRLIPIIINVTQLRKLETKAQINVICSFDIDSGDRELTKRMLVLEQDNVQITHVKPLISKFNKDQKYWRDSFTKLYAFNLTQYARVIFMDADAIVLRLMDHLFFIPPALLASTINYLDFKDTPIPSSNGNDDTTDPPPTPLEYVLAVNDLYKKLIVEEYNFDAAYFWKLYNELPSMEFAVDSLADLRLASYFMVIQPNTRAFEWLLSAVESKKPEEYDMEIVNNVWKLSDVINKNVFVTRETSNSNNWLKHDKIPALLILPHNPYGLVSGEFRHDLFQHAAYLTTPVDFPYLRGKQTSLSIRRIVSDVDYSSIEDAMDKFAGVGYWDWAWRFGEKEDEGLDKVESKIKWKSDRLKAIYQSEEINFNIDIFGWESKKVYENAYYIHWSDWPLNKPWMLSSLEDGGNPMFTKIGYDSKVNCIESVKKN</sequence>
<dbReference type="AlphaFoldDB" id="A0A4T0X1C5"/>
<proteinExistence type="predicted"/>
<gene>
    <name evidence="1" type="ORF">CANINC_002882</name>
</gene>
<evidence type="ECO:0000313" key="1">
    <source>
        <dbReference type="EMBL" id="TID25582.1"/>
    </source>
</evidence>
<evidence type="ECO:0000313" key="2">
    <source>
        <dbReference type="Proteomes" id="UP000307173"/>
    </source>
</evidence>
<dbReference type="GO" id="GO:0016757">
    <property type="term" value="F:glycosyltransferase activity"/>
    <property type="evidence" value="ECO:0007669"/>
    <property type="project" value="InterPro"/>
</dbReference>
<dbReference type="STRING" id="52247.A0A4T0X1C5"/>
<comment type="caution">
    <text evidence="1">The sequence shown here is derived from an EMBL/GenBank/DDBJ whole genome shotgun (WGS) entry which is preliminary data.</text>
</comment>
<dbReference type="Pfam" id="PF01501">
    <property type="entry name" value="Glyco_transf_8"/>
    <property type="match status" value="1"/>
</dbReference>
<dbReference type="InterPro" id="IPR002495">
    <property type="entry name" value="Glyco_trans_8"/>
</dbReference>
<protein>
    <recommendedName>
        <fullName evidence="3">Glycosyltransferase family 8 protein</fullName>
    </recommendedName>
</protein>
<keyword evidence="2" id="KW-1185">Reference proteome</keyword>
<dbReference type="OrthoDB" id="2014201at2759"/>
<organism evidence="1 2">
    <name type="scientific">Pichia inconspicua</name>
    <dbReference type="NCBI Taxonomy" id="52247"/>
    <lineage>
        <taxon>Eukaryota</taxon>
        <taxon>Fungi</taxon>
        <taxon>Dikarya</taxon>
        <taxon>Ascomycota</taxon>
        <taxon>Saccharomycotina</taxon>
        <taxon>Pichiomycetes</taxon>
        <taxon>Pichiales</taxon>
        <taxon>Pichiaceae</taxon>
        <taxon>Pichia</taxon>
    </lineage>
</organism>
<dbReference type="PANTHER" id="PTHR11183">
    <property type="entry name" value="GLYCOGENIN SUBFAMILY MEMBER"/>
    <property type="match status" value="1"/>
</dbReference>
<dbReference type="Proteomes" id="UP000307173">
    <property type="component" value="Unassembled WGS sequence"/>
</dbReference>
<evidence type="ECO:0008006" key="3">
    <source>
        <dbReference type="Google" id="ProtNLM"/>
    </source>
</evidence>
<dbReference type="InterPro" id="IPR029044">
    <property type="entry name" value="Nucleotide-diphossugar_trans"/>
</dbReference>
<dbReference type="SUPFAM" id="SSF53448">
    <property type="entry name" value="Nucleotide-diphospho-sugar transferases"/>
    <property type="match status" value="1"/>
</dbReference>